<dbReference type="SMART" id="SM00065">
    <property type="entry name" value="GAF"/>
    <property type="match status" value="1"/>
</dbReference>
<dbReference type="EMBL" id="FNXB01000013">
    <property type="protein sequence ID" value="SEH89363.1"/>
    <property type="molecule type" value="Genomic_DNA"/>
</dbReference>
<dbReference type="Pfam" id="PF13556">
    <property type="entry name" value="HTH_30"/>
    <property type="match status" value="1"/>
</dbReference>
<accession>A0A1H8LSF4</accession>
<dbReference type="STRING" id="501024.RTCCBAU85039_2913"/>
<evidence type="ECO:0000256" key="2">
    <source>
        <dbReference type="SAM" id="Coils"/>
    </source>
</evidence>
<dbReference type="InterPro" id="IPR042070">
    <property type="entry name" value="PucR_C-HTH_sf"/>
</dbReference>
<evidence type="ECO:0000313" key="4">
    <source>
        <dbReference type="EMBL" id="SEH89363.1"/>
    </source>
</evidence>
<dbReference type="PANTHER" id="PTHR33744">
    <property type="entry name" value="CARBOHYDRATE DIACID REGULATOR"/>
    <property type="match status" value="1"/>
</dbReference>
<feature type="coiled-coil region" evidence="2">
    <location>
        <begin position="264"/>
        <end position="291"/>
    </location>
</feature>
<dbReference type="OrthoDB" id="9792148at2"/>
<dbReference type="Gene3D" id="1.10.10.2840">
    <property type="entry name" value="PucR C-terminal helix-turn-helix domain"/>
    <property type="match status" value="1"/>
</dbReference>
<dbReference type="SUPFAM" id="SSF55781">
    <property type="entry name" value="GAF domain-like"/>
    <property type="match status" value="1"/>
</dbReference>
<reference evidence="5 7" key="3">
    <citation type="submission" date="2016-10" db="EMBL/GenBank/DDBJ databases">
        <authorList>
            <person name="Varghese N."/>
            <person name="Submissions S."/>
        </authorList>
    </citation>
    <scope>NUCLEOTIDE SEQUENCE [LARGE SCALE GENOMIC DNA]</scope>
    <source>
        <strain evidence="5 7">CGMCC 1.7071</strain>
    </source>
</reference>
<organism evidence="4 6">
    <name type="scientific">Rhizobium tibeticum</name>
    <dbReference type="NCBI Taxonomy" id="501024"/>
    <lineage>
        <taxon>Bacteria</taxon>
        <taxon>Pseudomonadati</taxon>
        <taxon>Pseudomonadota</taxon>
        <taxon>Alphaproteobacteria</taxon>
        <taxon>Hyphomicrobiales</taxon>
        <taxon>Rhizobiaceae</taxon>
        <taxon>Rhizobium/Agrobacterium group</taxon>
        <taxon>Rhizobium</taxon>
    </lineage>
</organism>
<evidence type="ECO:0000313" key="7">
    <source>
        <dbReference type="Proteomes" id="UP000198939"/>
    </source>
</evidence>
<feature type="domain" description="GAF" evidence="3">
    <location>
        <begin position="110"/>
        <end position="265"/>
    </location>
</feature>
<reference evidence="6" key="2">
    <citation type="submission" date="2016-10" db="EMBL/GenBank/DDBJ databases">
        <authorList>
            <person name="Wibberg D."/>
        </authorList>
    </citation>
    <scope>NUCLEOTIDE SEQUENCE [LARGE SCALE GENOMIC DNA]</scope>
</reference>
<protein>
    <submittedName>
        <fullName evidence="4">Carbohydrate diacid transcriptional activator CdaR</fullName>
    </submittedName>
    <submittedName>
        <fullName evidence="5">GAF domain-containing protein</fullName>
    </submittedName>
</protein>
<dbReference type="EMBL" id="FOCV01000011">
    <property type="protein sequence ID" value="SEO08033.1"/>
    <property type="molecule type" value="Genomic_DNA"/>
</dbReference>
<dbReference type="Proteomes" id="UP000198939">
    <property type="component" value="Unassembled WGS sequence"/>
</dbReference>
<reference evidence="4" key="1">
    <citation type="submission" date="2016-10" db="EMBL/GenBank/DDBJ databases">
        <authorList>
            <person name="de Groot N.N."/>
        </authorList>
    </citation>
    <scope>NUCLEOTIDE SEQUENCE [LARGE SCALE GENOMIC DNA]</scope>
    <source>
        <strain evidence="4">CCBAU85039</strain>
    </source>
</reference>
<dbReference type="InterPro" id="IPR029016">
    <property type="entry name" value="GAF-like_dom_sf"/>
</dbReference>
<evidence type="ECO:0000259" key="3">
    <source>
        <dbReference type="SMART" id="SM00065"/>
    </source>
</evidence>
<dbReference type="InterPro" id="IPR051448">
    <property type="entry name" value="CdaR-like_regulators"/>
</dbReference>
<dbReference type="InterPro" id="IPR025736">
    <property type="entry name" value="PucR_C-HTH_dom"/>
</dbReference>
<sequence length="645" mass="71572">MRIDLLSHPALSELAQPCGLCVQDVEAEADADDAPASIRHSMERVGEVLHLVVDHSYFTARRSKFEICDDEGDRAAVRILQAVQSAVIELQTETFKKLASVNSAVINSLDENEIVHNVLREVMNVLPHCDAGVFRLFDEESGYLVPVSHEGLSEDYTHYRLQPNESVSGEVFTTGRPALHNGRQNIIDAHRVMRPESQSFMERSQIANALLCVPVVVEGKCLGTLTTLSFSQDGAFSAFDRTVLESLAGQIAVAYQRSLAYRNAVETSRRLEQMRSDLARKNAELDRAVELHEALLRIFSTGDGLMEQLRAVSELFHLKFRFENVLGVDYRSPEWTDGDETLCQSVEVAEAPVGHFHFRQSGDSGFQRALFGTLGAFVALDFVRDMSRMDVLNARKKAHFEALSTGLESESRGTHFGFRLDRLHQIFVAPAPRITDPTNTVLSLYKLESDLQQAMTTPNALIFHENEQVIMLVSASTTAALERNLNVISNVATGLSISIGASEIYDANEHHLNSQDLASQAAEALSRRGRAGLLRYREMGLELLLKGQARQDVLAFAHNILGVLAQDPRHGVLRETLLRYVQEGKSVTRSAQALGIHPNTLYQRLQRIEAVTGRNIADVRDFTLLSLACQIHAEYLGETTSPESA</sequence>
<evidence type="ECO:0000313" key="5">
    <source>
        <dbReference type="EMBL" id="SEO08033.1"/>
    </source>
</evidence>
<evidence type="ECO:0000313" key="6">
    <source>
        <dbReference type="Proteomes" id="UP000183063"/>
    </source>
</evidence>
<name>A0A1H8LSF4_9HYPH</name>
<dbReference type="InterPro" id="IPR041522">
    <property type="entry name" value="CdaR_GGDEF"/>
</dbReference>
<evidence type="ECO:0000256" key="1">
    <source>
        <dbReference type="ARBA" id="ARBA00006754"/>
    </source>
</evidence>
<comment type="similarity">
    <text evidence="1">Belongs to the CdaR family.</text>
</comment>
<proteinExistence type="inferred from homology"/>
<dbReference type="Pfam" id="PF17853">
    <property type="entry name" value="GGDEF_2"/>
    <property type="match status" value="1"/>
</dbReference>
<dbReference type="AlphaFoldDB" id="A0A1H8LSF4"/>
<dbReference type="InterPro" id="IPR003018">
    <property type="entry name" value="GAF"/>
</dbReference>
<dbReference type="RefSeq" id="WP_143147484.1">
    <property type="nucleotide sequence ID" value="NZ_FNXB01000013.1"/>
</dbReference>
<dbReference type="Pfam" id="PF13185">
    <property type="entry name" value="GAF_2"/>
    <property type="match status" value="1"/>
</dbReference>
<keyword evidence="7" id="KW-1185">Reference proteome</keyword>
<dbReference type="Gene3D" id="3.30.450.40">
    <property type="match status" value="1"/>
</dbReference>
<keyword evidence="2" id="KW-0175">Coiled coil</keyword>
<dbReference type="Proteomes" id="UP000183063">
    <property type="component" value="Unassembled WGS sequence"/>
</dbReference>
<gene>
    <name evidence="4" type="ORF">RTCCBAU85039_2913</name>
    <name evidence="5" type="ORF">SAMN05216228_1011126</name>
</gene>